<evidence type="ECO:0000313" key="2">
    <source>
        <dbReference type="EMBL" id="KAJ4320913.1"/>
    </source>
</evidence>
<dbReference type="OrthoDB" id="10278779at2759"/>
<keyword evidence="3" id="KW-1185">Reference proteome</keyword>
<dbReference type="Proteomes" id="UP001140502">
    <property type="component" value="Unassembled WGS sequence"/>
</dbReference>
<dbReference type="AlphaFoldDB" id="A0A9W8WDQ9"/>
<proteinExistence type="predicted"/>
<organism evidence="2 3">
    <name type="scientific">Fusarium piperis</name>
    <dbReference type="NCBI Taxonomy" id="1435070"/>
    <lineage>
        <taxon>Eukaryota</taxon>
        <taxon>Fungi</taxon>
        <taxon>Dikarya</taxon>
        <taxon>Ascomycota</taxon>
        <taxon>Pezizomycotina</taxon>
        <taxon>Sordariomycetes</taxon>
        <taxon>Hypocreomycetidae</taxon>
        <taxon>Hypocreales</taxon>
        <taxon>Nectriaceae</taxon>
        <taxon>Fusarium</taxon>
        <taxon>Fusarium solani species complex</taxon>
    </lineage>
</organism>
<feature type="compositionally biased region" description="Basic and acidic residues" evidence="1">
    <location>
        <begin position="15"/>
        <end position="38"/>
    </location>
</feature>
<comment type="caution">
    <text evidence="2">The sequence shown here is derived from an EMBL/GenBank/DDBJ whole genome shotgun (WGS) entry which is preliminary data.</text>
</comment>
<sequence length="385" mass="43376">MSQTTETRRRRRNKHDSSRRSQTPVKKEQFELGKREDDTLWTSKGGLGGAPQETNPPFATIRLRERPYRKLLQDEEIPLTQIPETAQVHYFDPEILGCGIDRTACIVLLRHLSEEPAKVVVWDSDCGLVTEKSGVDVDLATVLILSVALRDVEHVNFAGELLGLAPLETVERMRPFLRPPFLDSLAIVNLTHGAARHISQVRNGNNGRHGDYRLLKVMSSAIASLLQWPDDFLAENPIDWFVEAINEIFTTWKDDSDRGLQVGLLLVGEEKFLQGILAKAELKADWGITLLKSIHGAASGAPVAGFVASAVEPWFERAAIALKDKKLAEYKDAWCQIWQGYSHNFRNDIILYGEVKIGDGSYKVTEMFLRFVEIVMDDEKPLRAF</sequence>
<reference evidence="2" key="1">
    <citation type="submission" date="2022-10" db="EMBL/GenBank/DDBJ databases">
        <title>Tapping the CABI collections for fungal endophytes: first genome assemblies for Collariella, Neodidymelliopsis, Ascochyta clinopodiicola, Didymella pomorum, Didymosphaeria variabile, Neocosmospora piperis and Neocucurbitaria cava.</title>
        <authorList>
            <person name="Hill R."/>
        </authorList>
    </citation>
    <scope>NUCLEOTIDE SEQUENCE</scope>
    <source>
        <strain evidence="2">IMI 366586</strain>
    </source>
</reference>
<evidence type="ECO:0000256" key="1">
    <source>
        <dbReference type="SAM" id="MobiDB-lite"/>
    </source>
</evidence>
<accession>A0A9W8WDQ9</accession>
<name>A0A9W8WDQ9_9HYPO</name>
<protein>
    <submittedName>
        <fullName evidence="2">Uncharacterized protein</fullName>
    </submittedName>
</protein>
<feature type="region of interest" description="Disordered" evidence="1">
    <location>
        <begin position="1"/>
        <end position="57"/>
    </location>
</feature>
<dbReference type="EMBL" id="JAPEUR010000102">
    <property type="protein sequence ID" value="KAJ4320913.1"/>
    <property type="molecule type" value="Genomic_DNA"/>
</dbReference>
<gene>
    <name evidence="2" type="ORF">N0V84_005617</name>
</gene>
<evidence type="ECO:0000313" key="3">
    <source>
        <dbReference type="Proteomes" id="UP001140502"/>
    </source>
</evidence>